<dbReference type="Gene3D" id="3.90.550.10">
    <property type="entry name" value="Spore Coat Polysaccharide Biosynthesis Protein SpsA, Chain A"/>
    <property type="match status" value="1"/>
</dbReference>
<dbReference type="RefSeq" id="WP_350401678.1">
    <property type="nucleotide sequence ID" value="NZ_JBELOE010000200.1"/>
</dbReference>
<evidence type="ECO:0000256" key="1">
    <source>
        <dbReference type="SAM" id="Phobius"/>
    </source>
</evidence>
<dbReference type="EC" id="2.7.7.-" evidence="2"/>
<comment type="caution">
    <text evidence="2">The sequence shown here is derived from an EMBL/GenBank/DDBJ whole genome shotgun (WGS) entry which is preliminary data.</text>
</comment>
<dbReference type="InterPro" id="IPR003329">
    <property type="entry name" value="Cytidylyl_trans"/>
</dbReference>
<protein>
    <submittedName>
        <fullName evidence="2">Acylneuraminate cytidylyltransferase family protein</fullName>
        <ecNumber evidence="2">2.7.7.-</ecNumber>
    </submittedName>
</protein>
<feature type="transmembrane region" description="Helical" evidence="1">
    <location>
        <begin position="22"/>
        <end position="40"/>
    </location>
</feature>
<dbReference type="GO" id="GO:0016779">
    <property type="term" value="F:nucleotidyltransferase activity"/>
    <property type="evidence" value="ECO:0007669"/>
    <property type="project" value="UniProtKB-KW"/>
</dbReference>
<organism evidence="2 3">
    <name type="scientific">Catenovulum sediminis</name>
    <dbReference type="NCBI Taxonomy" id="1740262"/>
    <lineage>
        <taxon>Bacteria</taxon>
        <taxon>Pseudomonadati</taxon>
        <taxon>Pseudomonadota</taxon>
        <taxon>Gammaproteobacteria</taxon>
        <taxon>Alteromonadales</taxon>
        <taxon>Alteromonadaceae</taxon>
        <taxon>Catenovulum</taxon>
    </lineage>
</organism>
<dbReference type="InterPro" id="IPR050793">
    <property type="entry name" value="CMP-NeuNAc_synthase"/>
</dbReference>
<dbReference type="SUPFAM" id="SSF53448">
    <property type="entry name" value="Nucleotide-diphospho-sugar transferases"/>
    <property type="match status" value="1"/>
</dbReference>
<evidence type="ECO:0000313" key="2">
    <source>
        <dbReference type="EMBL" id="MER2492175.1"/>
    </source>
</evidence>
<keyword evidence="1" id="KW-0472">Membrane</keyword>
<name>A0ABV1RGX1_9ALTE</name>
<dbReference type="Proteomes" id="UP001467690">
    <property type="component" value="Unassembled WGS sequence"/>
</dbReference>
<dbReference type="PANTHER" id="PTHR21485:SF6">
    <property type="entry name" value="N-ACYLNEURAMINATE CYTIDYLYLTRANSFERASE-RELATED"/>
    <property type="match status" value="1"/>
</dbReference>
<dbReference type="Pfam" id="PF02348">
    <property type="entry name" value="CTP_transf_3"/>
    <property type="match status" value="1"/>
</dbReference>
<keyword evidence="2" id="KW-0548">Nucleotidyltransferase</keyword>
<gene>
    <name evidence="2" type="ORF">ABS311_09805</name>
</gene>
<keyword evidence="3" id="KW-1185">Reference proteome</keyword>
<keyword evidence="1" id="KW-1133">Transmembrane helix</keyword>
<evidence type="ECO:0000313" key="3">
    <source>
        <dbReference type="Proteomes" id="UP001467690"/>
    </source>
</evidence>
<dbReference type="InterPro" id="IPR029044">
    <property type="entry name" value="Nucleotide-diphossugar_trans"/>
</dbReference>
<keyword evidence="1" id="KW-0812">Transmembrane</keyword>
<dbReference type="PANTHER" id="PTHR21485">
    <property type="entry name" value="HAD SUPERFAMILY MEMBERS CMAS AND KDSC"/>
    <property type="match status" value="1"/>
</dbReference>
<dbReference type="EMBL" id="JBELOE010000200">
    <property type="protein sequence ID" value="MER2492175.1"/>
    <property type="molecule type" value="Genomic_DNA"/>
</dbReference>
<keyword evidence="2" id="KW-0808">Transferase</keyword>
<dbReference type="CDD" id="cd02513">
    <property type="entry name" value="CMP-NeuAc_Synthase"/>
    <property type="match status" value="1"/>
</dbReference>
<sequence>MNDVIAIIPARSGSKSIPDKNIALLAGYPLIAFSIIAAKLSKKIQRVIVSTDSSEYAEIARSYGAETPFIRPKEYARDESTDRAFLLHAINWFEENEAKCPEYWVHLRPTTPLRVPSLIDQAVEALMDCQQATSLRSAHKAPESPLKWFSKSEDGFFNGLMPKTFGVEGFNLPKEQFEDIFIPDGYIDVIKKSHILNSQSIHGRNILAFESPVCSEVDSKEEFEYIEFQIQKHGSEILEYLKANY</sequence>
<reference evidence="2 3" key="1">
    <citation type="submission" date="2024-06" db="EMBL/GenBank/DDBJ databases">
        <authorList>
            <person name="Chen R.Y."/>
        </authorList>
    </citation>
    <scope>NUCLEOTIDE SEQUENCE [LARGE SCALE GENOMIC DNA]</scope>
    <source>
        <strain evidence="2 3">D2</strain>
    </source>
</reference>
<accession>A0ABV1RGX1</accession>
<proteinExistence type="predicted"/>